<name>A0A1G9HSE4_9BACL</name>
<keyword evidence="3" id="KW-1185">Reference proteome</keyword>
<feature type="compositionally biased region" description="Basic and acidic residues" evidence="1">
    <location>
        <begin position="1"/>
        <end position="10"/>
    </location>
</feature>
<dbReference type="RefSeq" id="WP_092987587.1">
    <property type="nucleotide sequence ID" value="NZ_FNFY01000026.1"/>
</dbReference>
<evidence type="ECO:0000313" key="3">
    <source>
        <dbReference type="Proteomes" id="UP000199008"/>
    </source>
</evidence>
<dbReference type="Proteomes" id="UP000199008">
    <property type="component" value="Unassembled WGS sequence"/>
</dbReference>
<reference evidence="3" key="1">
    <citation type="submission" date="2016-10" db="EMBL/GenBank/DDBJ databases">
        <authorList>
            <person name="Varghese N."/>
            <person name="Submissions S."/>
        </authorList>
    </citation>
    <scope>NUCLEOTIDE SEQUENCE [LARGE SCALE GENOMIC DNA]</scope>
    <source>
        <strain evidence="3">CGMCC 1.8895</strain>
    </source>
</reference>
<sequence>MKKKDYKEDYYENTENEDYKEMVEPDDNTMTHDMEDVRELGREMEQLSQNEDYPIDTSNDESHEDQKENNE</sequence>
<evidence type="ECO:0000256" key="1">
    <source>
        <dbReference type="SAM" id="MobiDB-lite"/>
    </source>
</evidence>
<evidence type="ECO:0000313" key="2">
    <source>
        <dbReference type="EMBL" id="SDL15870.1"/>
    </source>
</evidence>
<dbReference type="STRING" id="576118.SAMN05216216_12620"/>
<feature type="compositionally biased region" description="Basic and acidic residues" evidence="1">
    <location>
        <begin position="60"/>
        <end position="71"/>
    </location>
</feature>
<dbReference type="EMBL" id="FNFY01000026">
    <property type="protein sequence ID" value="SDL15870.1"/>
    <property type="molecule type" value="Genomic_DNA"/>
</dbReference>
<feature type="compositionally biased region" description="Basic and acidic residues" evidence="1">
    <location>
        <begin position="17"/>
        <end position="45"/>
    </location>
</feature>
<gene>
    <name evidence="2" type="ORF">SAMN05216216_12620</name>
</gene>
<accession>A0A1G9HSE4</accession>
<dbReference type="OrthoDB" id="2390430at2"/>
<dbReference type="AlphaFoldDB" id="A0A1G9HSE4"/>
<proteinExistence type="predicted"/>
<feature type="region of interest" description="Disordered" evidence="1">
    <location>
        <begin position="1"/>
        <end position="71"/>
    </location>
</feature>
<organism evidence="2 3">
    <name type="scientific">Lacicoccus qingdaonensis</name>
    <dbReference type="NCBI Taxonomy" id="576118"/>
    <lineage>
        <taxon>Bacteria</taxon>
        <taxon>Bacillati</taxon>
        <taxon>Bacillota</taxon>
        <taxon>Bacilli</taxon>
        <taxon>Bacillales</taxon>
        <taxon>Salinicoccaceae</taxon>
        <taxon>Lacicoccus</taxon>
    </lineage>
</organism>
<protein>
    <submittedName>
        <fullName evidence="2">Uncharacterized protein</fullName>
    </submittedName>
</protein>